<evidence type="ECO:0000259" key="1">
    <source>
        <dbReference type="Pfam" id="PF13568"/>
    </source>
</evidence>
<gene>
    <name evidence="2" type="ORF">AL399_03940</name>
</gene>
<evidence type="ECO:0000313" key="2">
    <source>
        <dbReference type="EMBL" id="KQM09018.1"/>
    </source>
</evidence>
<evidence type="ECO:0000313" key="3">
    <source>
        <dbReference type="Proteomes" id="UP000054172"/>
    </source>
</evidence>
<feature type="domain" description="Outer membrane protein beta-barrel" evidence="1">
    <location>
        <begin position="16"/>
        <end position="152"/>
    </location>
</feature>
<dbReference type="Pfam" id="PF13568">
    <property type="entry name" value="OMP_b-brl_2"/>
    <property type="match status" value="1"/>
</dbReference>
<comment type="caution">
    <text evidence="2">The sequence shown here is derived from an EMBL/GenBank/DDBJ whole genome shotgun (WGS) entry which is preliminary data.</text>
</comment>
<sequence>MAGGSFATQSRSFGKNDKVISSMAVGYHIGGEFLAHLPVVGLEIETDLLLHRKGSHYTENGGPEITTTYYYLDLPIRLNYALGLSRTNLFIGIGPTFSYALSGSREREKNKVEDVLNDFNQRHWDIAIGAQLGVRVVGVQFKVFYDLGLVDISRNPHHKVGNRVLGLQLGYLF</sequence>
<reference evidence="2" key="1">
    <citation type="submission" date="2015-08" db="EMBL/GenBank/DDBJ databases">
        <title>Candidatus Bacteriodes Periocalifornicus.</title>
        <authorList>
            <person name="McLean J.S."/>
            <person name="Kelley S."/>
        </authorList>
    </citation>
    <scope>NUCLEOTIDE SEQUENCE [LARGE SCALE GENOMIC DNA]</scope>
    <source>
        <strain evidence="2">12B</strain>
    </source>
</reference>
<dbReference type="STRING" id="1702214.AL399_03940"/>
<name>A0A0Q4B8Q9_9BACT</name>
<dbReference type="EMBL" id="LIIK01000014">
    <property type="protein sequence ID" value="KQM09018.1"/>
    <property type="molecule type" value="Genomic_DNA"/>
</dbReference>
<dbReference type="AlphaFoldDB" id="A0A0Q4B8Q9"/>
<protein>
    <recommendedName>
        <fullName evidence="1">Outer membrane protein beta-barrel domain-containing protein</fullName>
    </recommendedName>
</protein>
<organism evidence="2 3">
    <name type="scientific">Candidatus [Bacteroides] periocalifornicus</name>
    <dbReference type="NCBI Taxonomy" id="1702214"/>
    <lineage>
        <taxon>Bacteria</taxon>
        <taxon>Pseudomonadati</taxon>
        <taxon>Bacteroidota</taxon>
    </lineage>
</organism>
<accession>A0A0Q4B8Q9</accession>
<dbReference type="InterPro" id="IPR025665">
    <property type="entry name" value="Beta-barrel_OMP_2"/>
</dbReference>
<dbReference type="Proteomes" id="UP000054172">
    <property type="component" value="Unassembled WGS sequence"/>
</dbReference>
<proteinExistence type="predicted"/>
<keyword evidence="3" id="KW-1185">Reference proteome</keyword>
<dbReference type="PATRIC" id="fig|1702214.3.peg.1494"/>